<evidence type="ECO:0000259" key="8">
    <source>
        <dbReference type="PROSITE" id="PS50928"/>
    </source>
</evidence>
<feature type="transmembrane region" description="Helical" evidence="7">
    <location>
        <begin position="180"/>
        <end position="198"/>
    </location>
</feature>
<reference evidence="9" key="2">
    <citation type="submission" date="2021-04" db="EMBL/GenBank/DDBJ databases">
        <authorList>
            <person name="Gilroy R."/>
        </authorList>
    </citation>
    <scope>NUCLEOTIDE SEQUENCE</scope>
    <source>
        <strain evidence="9">CHK187-5294</strain>
    </source>
</reference>
<dbReference type="GO" id="GO:0005886">
    <property type="term" value="C:plasma membrane"/>
    <property type="evidence" value="ECO:0007669"/>
    <property type="project" value="UniProtKB-SubCell"/>
</dbReference>
<feature type="transmembrane region" description="Helical" evidence="7">
    <location>
        <begin position="115"/>
        <end position="134"/>
    </location>
</feature>
<keyword evidence="4 7" id="KW-0812">Transmembrane</keyword>
<dbReference type="EMBL" id="DXCL01000020">
    <property type="protein sequence ID" value="HIZ03247.1"/>
    <property type="molecule type" value="Genomic_DNA"/>
</dbReference>
<dbReference type="SUPFAM" id="SSF161098">
    <property type="entry name" value="MetI-like"/>
    <property type="match status" value="1"/>
</dbReference>
<protein>
    <submittedName>
        <fullName evidence="9">Carbohydrate ABC transporter permease</fullName>
    </submittedName>
</protein>
<evidence type="ECO:0000256" key="1">
    <source>
        <dbReference type="ARBA" id="ARBA00004651"/>
    </source>
</evidence>
<dbReference type="PROSITE" id="PS50928">
    <property type="entry name" value="ABC_TM1"/>
    <property type="match status" value="1"/>
</dbReference>
<dbReference type="PANTHER" id="PTHR43744:SF9">
    <property type="entry name" value="POLYGALACTURONAN_RHAMNOGALACTURONAN TRANSPORT SYSTEM PERMEASE PROTEIN YTCP"/>
    <property type="match status" value="1"/>
</dbReference>
<dbReference type="Gene3D" id="1.10.3720.10">
    <property type="entry name" value="MetI-like"/>
    <property type="match status" value="1"/>
</dbReference>
<dbReference type="InterPro" id="IPR000515">
    <property type="entry name" value="MetI-like"/>
</dbReference>
<keyword evidence="5 7" id="KW-1133">Transmembrane helix</keyword>
<name>A0A9D2CYK4_9FIRM</name>
<comment type="caution">
    <text evidence="9">The sequence shown here is derived from an EMBL/GenBank/DDBJ whole genome shotgun (WGS) entry which is preliminary data.</text>
</comment>
<comment type="subcellular location">
    <subcellularLocation>
        <location evidence="1 7">Cell membrane</location>
        <topology evidence="1 7">Multi-pass membrane protein</topology>
    </subcellularLocation>
</comment>
<dbReference type="InterPro" id="IPR035906">
    <property type="entry name" value="MetI-like_sf"/>
</dbReference>
<reference evidence="9" key="1">
    <citation type="journal article" date="2021" name="PeerJ">
        <title>Extensive microbial diversity within the chicken gut microbiome revealed by metagenomics and culture.</title>
        <authorList>
            <person name="Gilroy R."/>
            <person name="Ravi A."/>
            <person name="Getino M."/>
            <person name="Pursley I."/>
            <person name="Horton D.L."/>
            <person name="Alikhan N.F."/>
            <person name="Baker D."/>
            <person name="Gharbi K."/>
            <person name="Hall N."/>
            <person name="Watson M."/>
            <person name="Adriaenssens E.M."/>
            <person name="Foster-Nyarko E."/>
            <person name="Jarju S."/>
            <person name="Secka A."/>
            <person name="Antonio M."/>
            <person name="Oren A."/>
            <person name="Chaudhuri R.R."/>
            <person name="La Ragione R."/>
            <person name="Hildebrand F."/>
            <person name="Pallen M.J."/>
        </authorList>
    </citation>
    <scope>NUCLEOTIDE SEQUENCE</scope>
    <source>
        <strain evidence="9">CHK187-5294</strain>
    </source>
</reference>
<organism evidence="9 10">
    <name type="scientific">Candidatus Borkfalkia avistercoris</name>
    <dbReference type="NCBI Taxonomy" id="2838504"/>
    <lineage>
        <taxon>Bacteria</taxon>
        <taxon>Bacillati</taxon>
        <taxon>Bacillota</taxon>
        <taxon>Clostridia</taxon>
        <taxon>Christensenellales</taxon>
        <taxon>Christensenellaceae</taxon>
        <taxon>Candidatus Borkfalkia</taxon>
    </lineage>
</organism>
<evidence type="ECO:0000313" key="9">
    <source>
        <dbReference type="EMBL" id="HIZ03247.1"/>
    </source>
</evidence>
<evidence type="ECO:0000256" key="6">
    <source>
        <dbReference type="ARBA" id="ARBA00023136"/>
    </source>
</evidence>
<feature type="transmembrane region" description="Helical" evidence="7">
    <location>
        <begin position="47"/>
        <end position="68"/>
    </location>
</feature>
<feature type="transmembrane region" description="Helical" evidence="7">
    <location>
        <begin position="295"/>
        <end position="315"/>
    </location>
</feature>
<evidence type="ECO:0000313" key="10">
    <source>
        <dbReference type="Proteomes" id="UP000824132"/>
    </source>
</evidence>
<dbReference type="PANTHER" id="PTHR43744">
    <property type="entry name" value="ABC TRANSPORTER PERMEASE PROTEIN MG189-RELATED-RELATED"/>
    <property type="match status" value="1"/>
</dbReference>
<evidence type="ECO:0000256" key="4">
    <source>
        <dbReference type="ARBA" id="ARBA00022692"/>
    </source>
</evidence>
<feature type="domain" description="ABC transmembrane type-1" evidence="8">
    <location>
        <begin position="111"/>
        <end position="312"/>
    </location>
</feature>
<dbReference type="Proteomes" id="UP000824132">
    <property type="component" value="Unassembled WGS sequence"/>
</dbReference>
<comment type="similarity">
    <text evidence="7">Belongs to the binding-protein-dependent transport system permease family.</text>
</comment>
<keyword evidence="3" id="KW-1003">Cell membrane</keyword>
<dbReference type="AlphaFoldDB" id="A0A9D2CYK4"/>
<evidence type="ECO:0000256" key="2">
    <source>
        <dbReference type="ARBA" id="ARBA00022448"/>
    </source>
</evidence>
<accession>A0A9D2CYK4</accession>
<evidence type="ECO:0000256" key="7">
    <source>
        <dbReference type="RuleBase" id="RU363032"/>
    </source>
</evidence>
<feature type="transmembrane region" description="Helical" evidence="7">
    <location>
        <begin position="146"/>
        <end position="168"/>
    </location>
</feature>
<dbReference type="Pfam" id="PF00528">
    <property type="entry name" value="BPD_transp_1"/>
    <property type="match status" value="1"/>
</dbReference>
<evidence type="ECO:0000256" key="3">
    <source>
        <dbReference type="ARBA" id="ARBA00022475"/>
    </source>
</evidence>
<gene>
    <name evidence="9" type="ORF">H9727_03075</name>
</gene>
<dbReference type="GO" id="GO:0055085">
    <property type="term" value="P:transmembrane transport"/>
    <property type="evidence" value="ECO:0007669"/>
    <property type="project" value="InterPro"/>
</dbReference>
<sequence>MSEMMKNAAEAPLGMEETSVASESVVVQTVSVPPVRKKHKISKGDRIFEGIVYTILAIWTLVTIYPLIYVLSCSISPPEDVYMGRVFLFPTSFDFSSYAKVLSADMIWRGYLNTIIYVVVGTLISCALTIPAGYVLSRKDFRPRGVLMTIFMITMFFSGGMIPTFLVVKSLGLMNKMLGFILPGALSVWNVIVVRTFMSSSIAWEIQEAAKVDGASDFRTFFAIVLPLSMPIVAVMVLFYAVGYWNSYFNALLYLSDQSKWPLQMVLREVLIKSDSSMAGGGGGSLIEQAYMAEAIKYTTIVVSTLPILFIYPFLQRYFIKGVMIGSVKG</sequence>
<feature type="transmembrane region" description="Helical" evidence="7">
    <location>
        <begin position="218"/>
        <end position="245"/>
    </location>
</feature>
<keyword evidence="6 7" id="KW-0472">Membrane</keyword>
<dbReference type="CDD" id="cd06261">
    <property type="entry name" value="TM_PBP2"/>
    <property type="match status" value="1"/>
</dbReference>
<keyword evidence="2 7" id="KW-0813">Transport</keyword>
<proteinExistence type="inferred from homology"/>
<evidence type="ECO:0000256" key="5">
    <source>
        <dbReference type="ARBA" id="ARBA00022989"/>
    </source>
</evidence>